<dbReference type="SUPFAM" id="SSF53927">
    <property type="entry name" value="Cytidine deaminase-like"/>
    <property type="match status" value="1"/>
</dbReference>
<comment type="catalytic activity">
    <reaction evidence="10">
        <text>adenosine(34) in tRNA + H2O + H(+) = inosine(34) in tRNA + NH4(+)</text>
        <dbReference type="Rhea" id="RHEA:43168"/>
        <dbReference type="Rhea" id="RHEA-COMP:10373"/>
        <dbReference type="Rhea" id="RHEA-COMP:10374"/>
        <dbReference type="ChEBI" id="CHEBI:15377"/>
        <dbReference type="ChEBI" id="CHEBI:15378"/>
        <dbReference type="ChEBI" id="CHEBI:28938"/>
        <dbReference type="ChEBI" id="CHEBI:74411"/>
        <dbReference type="ChEBI" id="CHEBI:82852"/>
        <dbReference type="EC" id="3.5.4.33"/>
    </reaction>
</comment>
<dbReference type="PANTHER" id="PTHR11079:SF202">
    <property type="entry name" value="TRNA-SPECIFIC ADENOSINE DEAMINASE"/>
    <property type="match status" value="1"/>
</dbReference>
<dbReference type="GO" id="GO:0052717">
    <property type="term" value="F:tRNA-specific adenosine-34 deaminase activity"/>
    <property type="evidence" value="ECO:0007669"/>
    <property type="project" value="UniProtKB-EC"/>
</dbReference>
<comment type="caution">
    <text evidence="12">The sequence shown here is derived from an EMBL/GenBank/DDBJ whole genome shotgun (WGS) entry which is preliminary data.</text>
</comment>
<dbReference type="InterPro" id="IPR016192">
    <property type="entry name" value="APOBEC/CMP_deaminase_Zn-bd"/>
</dbReference>
<evidence type="ECO:0000256" key="7">
    <source>
        <dbReference type="ARBA" id="ARBA00022723"/>
    </source>
</evidence>
<feature type="non-terminal residue" evidence="12">
    <location>
        <position position="1"/>
    </location>
</feature>
<evidence type="ECO:0000256" key="6">
    <source>
        <dbReference type="ARBA" id="ARBA00022694"/>
    </source>
</evidence>
<dbReference type="InterPro" id="IPR028883">
    <property type="entry name" value="tRNA_aden_deaminase"/>
</dbReference>
<dbReference type="GO" id="GO:0002100">
    <property type="term" value="P:tRNA wobble adenosine to inosine editing"/>
    <property type="evidence" value="ECO:0007669"/>
    <property type="project" value="InterPro"/>
</dbReference>
<accession>A0A0F9DGN5</accession>
<evidence type="ECO:0000256" key="5">
    <source>
        <dbReference type="ARBA" id="ARBA00019216"/>
    </source>
</evidence>
<proteinExistence type="inferred from homology"/>
<dbReference type="InterPro" id="IPR016193">
    <property type="entry name" value="Cytidine_deaminase-like"/>
</dbReference>
<evidence type="ECO:0000256" key="4">
    <source>
        <dbReference type="ARBA" id="ARBA00012740"/>
    </source>
</evidence>
<dbReference type="Gene3D" id="3.40.140.10">
    <property type="entry name" value="Cytidine Deaminase, domain 2"/>
    <property type="match status" value="1"/>
</dbReference>
<dbReference type="CDD" id="cd01285">
    <property type="entry name" value="nucleoside_deaminase"/>
    <property type="match status" value="1"/>
</dbReference>
<keyword evidence="7" id="KW-0479">Metal-binding</keyword>
<evidence type="ECO:0000256" key="10">
    <source>
        <dbReference type="ARBA" id="ARBA00048045"/>
    </source>
</evidence>
<protein>
    <recommendedName>
        <fullName evidence="5">tRNA-specific adenosine deaminase 2</fullName>
        <ecNumber evidence="4">3.5.4.33</ecNumber>
    </recommendedName>
</protein>
<dbReference type="PANTHER" id="PTHR11079">
    <property type="entry name" value="CYTOSINE DEAMINASE FAMILY MEMBER"/>
    <property type="match status" value="1"/>
</dbReference>
<reference evidence="12" key="1">
    <citation type="journal article" date="2015" name="Nature">
        <title>Complex archaea that bridge the gap between prokaryotes and eukaryotes.</title>
        <authorList>
            <person name="Spang A."/>
            <person name="Saw J.H."/>
            <person name="Jorgensen S.L."/>
            <person name="Zaremba-Niedzwiedzka K."/>
            <person name="Martijn J."/>
            <person name="Lind A.E."/>
            <person name="van Eijk R."/>
            <person name="Schleper C."/>
            <person name="Guy L."/>
            <person name="Ettema T.J."/>
        </authorList>
    </citation>
    <scope>NUCLEOTIDE SEQUENCE</scope>
</reference>
<keyword evidence="8" id="KW-0378">Hydrolase</keyword>
<dbReference type="Pfam" id="PF14437">
    <property type="entry name" value="MafB19-deam"/>
    <property type="match status" value="1"/>
</dbReference>
<dbReference type="EMBL" id="LAZR01041765">
    <property type="protein sequence ID" value="KKL11163.1"/>
    <property type="molecule type" value="Genomic_DNA"/>
</dbReference>
<organism evidence="12">
    <name type="scientific">marine sediment metagenome</name>
    <dbReference type="NCBI Taxonomy" id="412755"/>
    <lineage>
        <taxon>unclassified sequences</taxon>
        <taxon>metagenomes</taxon>
        <taxon>ecological metagenomes</taxon>
    </lineage>
</organism>
<gene>
    <name evidence="12" type="ORF">LCGC14_2548550</name>
</gene>
<evidence type="ECO:0000256" key="3">
    <source>
        <dbReference type="ARBA" id="ARBA00011738"/>
    </source>
</evidence>
<dbReference type="PROSITE" id="PS00903">
    <property type="entry name" value="CYT_DCMP_DEAMINASES_1"/>
    <property type="match status" value="1"/>
</dbReference>
<evidence type="ECO:0000256" key="8">
    <source>
        <dbReference type="ARBA" id="ARBA00022801"/>
    </source>
</evidence>
<evidence type="ECO:0000259" key="11">
    <source>
        <dbReference type="PROSITE" id="PS51747"/>
    </source>
</evidence>
<evidence type="ECO:0000256" key="1">
    <source>
        <dbReference type="ARBA" id="ARBA00001947"/>
    </source>
</evidence>
<evidence type="ECO:0000313" key="12">
    <source>
        <dbReference type="EMBL" id="KKL11163.1"/>
    </source>
</evidence>
<keyword evidence="6" id="KW-0819">tRNA processing</keyword>
<comment type="similarity">
    <text evidence="2">Belongs to the cytidine and deoxycytidylate deaminase family. ADAT2 subfamily.</text>
</comment>
<sequence length="181" mass="20680">VKQRQIGEIVWMPAIFSTSCKFMWYNEFGYEHYLSALALYPDSAEKLFEFSAEEARLKNRIIAKAYNQREQLQDPTAHAEIIALTQAAAAQENWHLNGCTMYVTLEPCPMCAGALVLSRMDRLVYGCDDAKAGACKSLYNIVQDERLNHRLEVTSGVLQEQCCQQLQGFFAKRRIETKNNQ</sequence>
<dbReference type="PROSITE" id="PS51747">
    <property type="entry name" value="CYT_DCMP_DEAMINASES_2"/>
    <property type="match status" value="1"/>
</dbReference>
<dbReference type="InterPro" id="IPR058535">
    <property type="entry name" value="MafB19-deam"/>
</dbReference>
<dbReference type="AlphaFoldDB" id="A0A0F9DGN5"/>
<evidence type="ECO:0000256" key="9">
    <source>
        <dbReference type="ARBA" id="ARBA00022833"/>
    </source>
</evidence>
<comment type="subunit">
    <text evidence="3">Homodimer.</text>
</comment>
<evidence type="ECO:0000256" key="2">
    <source>
        <dbReference type="ARBA" id="ARBA00010669"/>
    </source>
</evidence>
<dbReference type="HAMAP" id="MF_00972">
    <property type="entry name" value="tRNA_aden_deaminase"/>
    <property type="match status" value="1"/>
</dbReference>
<dbReference type="InterPro" id="IPR002125">
    <property type="entry name" value="CMP_dCMP_dom"/>
</dbReference>
<dbReference type="EC" id="3.5.4.33" evidence="4"/>
<keyword evidence="9" id="KW-0862">Zinc</keyword>
<feature type="domain" description="CMP/dCMP-type deaminase" evidence="11">
    <location>
        <begin position="22"/>
        <end position="154"/>
    </location>
</feature>
<dbReference type="GO" id="GO:0008270">
    <property type="term" value="F:zinc ion binding"/>
    <property type="evidence" value="ECO:0007669"/>
    <property type="project" value="InterPro"/>
</dbReference>
<comment type="cofactor">
    <cofactor evidence="1">
        <name>Zn(2+)</name>
        <dbReference type="ChEBI" id="CHEBI:29105"/>
    </cofactor>
</comment>
<name>A0A0F9DGN5_9ZZZZ</name>